<evidence type="ECO:0000313" key="1">
    <source>
        <dbReference type="EMBL" id="AMO93996.1"/>
    </source>
</evidence>
<dbReference type="EMBL" id="CP013232">
    <property type="protein sequence ID" value="AMO93996.1"/>
    <property type="molecule type" value="Genomic_DNA"/>
</dbReference>
<proteinExistence type="predicted"/>
<dbReference type="Proteomes" id="UP000072421">
    <property type="component" value="Chromosome"/>
</dbReference>
<evidence type="ECO:0000313" key="2">
    <source>
        <dbReference type="Proteomes" id="UP000072421"/>
    </source>
</evidence>
<gene>
    <name evidence="1" type="ORF">CFter6_1284</name>
</gene>
<dbReference type="AlphaFoldDB" id="A0A127P871"/>
<reference evidence="1 2" key="1">
    <citation type="submission" date="2015-11" db="EMBL/GenBank/DDBJ databases">
        <title>Exploring the genomic traits of fungus-feeding bacterial genus Collimonas.</title>
        <authorList>
            <person name="Song C."/>
            <person name="Schmidt R."/>
            <person name="de Jager V."/>
            <person name="Krzyzanowska D."/>
            <person name="Jongedijk E."/>
            <person name="Cankar K."/>
            <person name="Beekwilder J."/>
            <person name="van Veen A."/>
            <person name="de Boer W."/>
            <person name="van Veen J.A."/>
            <person name="Garbeva P."/>
        </authorList>
    </citation>
    <scope>NUCLEOTIDE SEQUENCE [LARGE SCALE GENOMIC DNA]</scope>
    <source>
        <strain evidence="1 2">Ter6</strain>
    </source>
</reference>
<name>A0A127P871_9BURK</name>
<protein>
    <submittedName>
        <fullName evidence="1">Uncharacterized protein</fullName>
    </submittedName>
</protein>
<organism evidence="1">
    <name type="scientific">Collimonas fungivorans</name>
    <dbReference type="NCBI Taxonomy" id="158899"/>
    <lineage>
        <taxon>Bacteria</taxon>
        <taxon>Pseudomonadati</taxon>
        <taxon>Pseudomonadota</taxon>
        <taxon>Betaproteobacteria</taxon>
        <taxon>Burkholderiales</taxon>
        <taxon>Oxalobacteraceae</taxon>
        <taxon>Collimonas</taxon>
    </lineage>
</organism>
<dbReference type="PATRIC" id="fig|158899.10.peg.1295"/>
<accession>A0A127P871</accession>
<sequence length="70" mass="8259">MEKNYLIIIDALLSEIFPDYAPKKTTESANMLRDWINDKNASSDRTYKIPEVQTLEKYMRKIVKARKSYA</sequence>